<dbReference type="Gene3D" id="2.60.120.260">
    <property type="entry name" value="Galactose-binding domain-like"/>
    <property type="match status" value="2"/>
</dbReference>
<protein>
    <recommendedName>
        <fullName evidence="7">RHS repeat-associated core domain-containing protein</fullName>
    </recommendedName>
</protein>
<feature type="chain" id="PRO_5039649781" description="RHS repeat-associated core domain-containing protein" evidence="2">
    <location>
        <begin position="23"/>
        <end position="1942"/>
    </location>
</feature>
<reference evidence="5 6" key="1">
    <citation type="submission" date="2020-07" db="EMBL/GenBank/DDBJ databases">
        <title>A new beta-1,3-glucan-decomposing anaerobic bacterium isolated from anoxic soil subjected to biological soil disinfestation.</title>
        <authorList>
            <person name="Ueki A."/>
            <person name="Tonouchi A."/>
        </authorList>
    </citation>
    <scope>NUCLEOTIDE SEQUENCE [LARGE SCALE GENOMIC DNA]</scope>
    <source>
        <strain evidence="5 6">TW1</strain>
    </source>
</reference>
<evidence type="ECO:0000256" key="1">
    <source>
        <dbReference type="ARBA" id="ARBA00022737"/>
    </source>
</evidence>
<dbReference type="Pfam" id="PF20148">
    <property type="entry name" value="DUF6531"/>
    <property type="match status" value="1"/>
</dbReference>
<dbReference type="InterPro" id="IPR008979">
    <property type="entry name" value="Galactose-bd-like_sf"/>
</dbReference>
<accession>A0A6V8SBS9</accession>
<evidence type="ECO:0000313" key="5">
    <source>
        <dbReference type="EMBL" id="GFP74301.1"/>
    </source>
</evidence>
<dbReference type="NCBIfam" id="NF033679">
    <property type="entry name" value="DNRLRE_dom"/>
    <property type="match status" value="1"/>
</dbReference>
<feature type="domain" description="Teneurin-like YD-shell" evidence="4">
    <location>
        <begin position="617"/>
        <end position="706"/>
    </location>
</feature>
<evidence type="ECO:0000313" key="6">
    <source>
        <dbReference type="Proteomes" id="UP000580568"/>
    </source>
</evidence>
<dbReference type="RefSeq" id="WP_183275865.1">
    <property type="nucleotide sequence ID" value="NZ_BLZR01000001.1"/>
</dbReference>
<dbReference type="Pfam" id="PF25023">
    <property type="entry name" value="TEN_YD-shell"/>
    <property type="match status" value="2"/>
</dbReference>
<dbReference type="InterPro" id="IPR022385">
    <property type="entry name" value="Rhs_assc_core"/>
</dbReference>
<dbReference type="InterPro" id="IPR050708">
    <property type="entry name" value="T6SS_VgrG/RHS"/>
</dbReference>
<evidence type="ECO:0000259" key="3">
    <source>
        <dbReference type="Pfam" id="PF20148"/>
    </source>
</evidence>
<sequence>MKRNFKFIASVILIAFSFVTFSPQVIKVEAITAETKSKDDDSKKQNGNSKTKIIGELVERRSANVKQFAKDDGTVVAEVYSEPIHFYENGEWKDIDNTLSEDYNSESEEIVRNNQNSFNINFSKKASSQKMIEMKYKDYNISWSIEDALDSSKIKKADKNVNEFYGDQKGNKSMSSLTYSDVFKNVDIQYKLQSNSLKENIILKEKNNKKEFKFLIKGKDIKLKLNDDKSISFMSLKNDNEQIFKMDPLYMYDSNNEISKDVNITLNQMKEGYEICLKPNLDWINDTSRKYPIVIDPSITQTFYYGDKNNTSFKDFTVIEYGTGSGNPNLSNYLRIGYDSTQKVNYNTYIQYSLPNIPSSSIITDSKLYMYNTKAYQAGVNLNLYQVTSSWKDNSFSYTNQPTHDSNILSTMVSSANGKGMGSEFVWDITSVTKKWFNGDANNGIMLKSNGSTDPFIEFNSTEYAGTSSIAAPRVSITYIDAAGLEDNWQYETLDNGNTGKGYINKGNGELTYIHDDATILGNRLPLQIQHIYNLNNYGIDNGYGYGWRTNFDQCIIADSTYAYNCYQYIDEDGTRHYFSQDSTGSYIDDSGLNLTLGIDNSKDESRYTIVSSSGKSLTFNKDGKLKSIKDNNNNFISLTWTNNGVYRLSAVTDAVGKIYKFEYDSNNRLVSLTEPSGRKTSYTYNTSFQLQKITYSDTTYITFEYDTGITKFKNLLTRVYDINHTGLAFAYYETLSPKISNSYITSYGPNKQSFRYEYKNNTTVMTNQYTGEVDKLQFDQYGNLVNNITNDLYGSYFQYNTDGKSKNKLSYESKIQSISKNLVKNSSAEIITSGLSDSWNYINENGAVGIGSVDSNIKYMGNRSLKISKTIQNNRSYYSQTLALAKGKTYTFSGFIKTDSVSKFNLKGANLLVRYQDSSGNWVEAISNYINGSNSSWERAELTFTLPQDSISTNVNIYACISNETGNAYFDCMQLEEGNIANRYNLLENSDFDYGLNYWDQSQGITTDDGIVDIDGKKAFKFKGELKVVKNVSQNINISGDSTTPLVLGAWAKGSSLPIYDYKNFGISIVFNKTDGTKQQIGIPFNYLSNDWQYICKDVRADGTFNSISVTINYENNANIAYLDNVQLYVDEFSNRFQYDSNGNLSQSIGLDEASTKYEYNSNQDLTKITDSQTNSSKTINYDDNHNVNNEVSSEGETITYSRDNYGNVLSKKNGNDTLFVKDSSTFTSDGNYLKSETDELGNTVSYNYNQVNGLLTSNTDGKGSTEYYNYDNKDRLTSINKTVDGASITQVYKYTNDRLSNTTANGTNYNYQYDLFGNINAILVGNQKLVDISTYSETSQKTSFANGQSVNLNYDKNMNVVNKQYNDLAIARYEYDSQGLLGYKNDLVNGKYYRYTYDLSGNLAKILDSEKNETRFSNNSDGKVIYESLYNKIFTTQYTLDKDQRLKNINYLRDSLNSVLYSYDTIGRLINKSINTGESNYKTTYSFKNGLDGATSNIINSINNNGKILSYTYDNNRNIETITDNGKTIRYYYNELNELSREDNQVLNKTIVYSYDASGNILSKVEYPYTTGIVSIANKTYVYDYTDTNWKDKLTSYDGKVVTYDVIGNPLSYNGWSFSWEAGRQLKTINGNGYNISYKYNDDGIRTEKNVNGVITKYHLIDNRVTYETNGTDIIYYTYDNSNTLVSMNLNGVEYYYIKNVQGDIIGLFDKTGAQVVSYTYDSWGKLISIDGTLASSVGTKNPYRYREYRYDTETGLYYLQSRYYNADWGRFLNADDTSVLQASQSTLLGTNLFAYCGNNPTNYADPTGHWLPRVVKNILKAIVDVFCQDWIDNTLMNIVATFGGGIIGGINAFRSVKAANRLTLFIKKNPLMPTIIGVFKGMLVGFLAGEAGKISSVLGKISKYVNFEAAFDRYWIGQWLDNKILYIRNSLDYYIEYKL</sequence>
<dbReference type="InterPro" id="IPR045351">
    <property type="entry name" value="DUF6531"/>
</dbReference>
<dbReference type="Proteomes" id="UP000580568">
    <property type="component" value="Unassembled WGS sequence"/>
</dbReference>
<dbReference type="SUPFAM" id="SSF49785">
    <property type="entry name" value="Galactose-binding domain-like"/>
    <property type="match status" value="1"/>
</dbReference>
<feature type="signal peptide" evidence="2">
    <location>
        <begin position="1"/>
        <end position="22"/>
    </location>
</feature>
<dbReference type="EMBL" id="BLZR01000001">
    <property type="protein sequence ID" value="GFP74301.1"/>
    <property type="molecule type" value="Genomic_DNA"/>
</dbReference>
<proteinExistence type="predicted"/>
<organism evidence="5 6">
    <name type="scientific">Clostridium fungisolvens</name>
    <dbReference type="NCBI Taxonomy" id="1604897"/>
    <lineage>
        <taxon>Bacteria</taxon>
        <taxon>Bacillati</taxon>
        <taxon>Bacillota</taxon>
        <taxon>Clostridia</taxon>
        <taxon>Eubacteriales</taxon>
        <taxon>Clostridiaceae</taxon>
        <taxon>Clostridium</taxon>
    </lineage>
</organism>
<dbReference type="InterPro" id="IPR006530">
    <property type="entry name" value="YD"/>
</dbReference>
<feature type="domain" description="DUF6531" evidence="3">
    <location>
        <begin position="504"/>
        <end position="579"/>
    </location>
</feature>
<dbReference type="PANTHER" id="PTHR32305">
    <property type="match status" value="1"/>
</dbReference>
<dbReference type="PANTHER" id="PTHR32305:SF15">
    <property type="entry name" value="PROTEIN RHSA-RELATED"/>
    <property type="match status" value="1"/>
</dbReference>
<keyword evidence="2" id="KW-0732">Signal</keyword>
<evidence type="ECO:0000256" key="2">
    <source>
        <dbReference type="SAM" id="SignalP"/>
    </source>
</evidence>
<keyword evidence="1" id="KW-0677">Repeat</keyword>
<dbReference type="InterPro" id="IPR056823">
    <property type="entry name" value="TEN-like_YD-shell"/>
</dbReference>
<dbReference type="NCBIfam" id="TIGR03696">
    <property type="entry name" value="Rhs_assc_core"/>
    <property type="match status" value="1"/>
</dbReference>
<feature type="domain" description="Teneurin-like YD-shell" evidence="4">
    <location>
        <begin position="1593"/>
        <end position="1803"/>
    </location>
</feature>
<dbReference type="Gene3D" id="2.180.10.10">
    <property type="entry name" value="RHS repeat-associated core"/>
    <property type="match status" value="1"/>
</dbReference>
<name>A0A6V8SBS9_9CLOT</name>
<evidence type="ECO:0000259" key="4">
    <source>
        <dbReference type="Pfam" id="PF25023"/>
    </source>
</evidence>
<evidence type="ECO:0008006" key="7">
    <source>
        <dbReference type="Google" id="ProtNLM"/>
    </source>
</evidence>
<dbReference type="NCBIfam" id="TIGR01643">
    <property type="entry name" value="YD_repeat_2x"/>
    <property type="match status" value="2"/>
</dbReference>
<gene>
    <name evidence="5" type="ORF">bsdtw1_00347</name>
</gene>
<keyword evidence="6" id="KW-1185">Reference proteome</keyword>
<comment type="caution">
    <text evidence="5">The sequence shown here is derived from an EMBL/GenBank/DDBJ whole genome shotgun (WGS) entry which is preliminary data.</text>
</comment>